<dbReference type="GO" id="GO:0007200">
    <property type="term" value="P:phospholipase C-activating G protein-coupled receptor signaling pathway"/>
    <property type="evidence" value="ECO:0007669"/>
    <property type="project" value="InterPro"/>
</dbReference>
<proteinExistence type="inferred from homology"/>
<dbReference type="InterPro" id="IPR037607">
    <property type="entry name" value="DGK"/>
</dbReference>
<dbReference type="InterPro" id="IPR017438">
    <property type="entry name" value="ATP-NAD_kinase_N"/>
</dbReference>
<evidence type="ECO:0000256" key="5">
    <source>
        <dbReference type="ARBA" id="ARBA00022777"/>
    </source>
</evidence>
<dbReference type="GO" id="GO:0016020">
    <property type="term" value="C:membrane"/>
    <property type="evidence" value="ECO:0007669"/>
    <property type="project" value="TreeGrafter"/>
</dbReference>
<dbReference type="InterPro" id="IPR000756">
    <property type="entry name" value="Diacylglycerol_kin_accessory"/>
</dbReference>
<dbReference type="PANTHER" id="PTHR11255:SF118">
    <property type="entry name" value="DIACYLGLYCEROL KINASE EPSILON"/>
    <property type="match status" value="1"/>
</dbReference>
<dbReference type="EC" id="2.7.1.107" evidence="7"/>
<dbReference type="SUPFAM" id="SSF111331">
    <property type="entry name" value="NAD kinase/diacylglycerol kinase-like"/>
    <property type="match status" value="1"/>
</dbReference>
<keyword evidence="3 7" id="KW-0808">Transferase</keyword>
<evidence type="ECO:0000259" key="8">
    <source>
        <dbReference type="PROSITE" id="PS50146"/>
    </source>
</evidence>
<keyword evidence="4 7" id="KW-0547">Nucleotide-binding</keyword>
<dbReference type="Gene3D" id="2.60.200.40">
    <property type="match status" value="1"/>
</dbReference>
<dbReference type="SMART" id="SM00046">
    <property type="entry name" value="DAGKc"/>
    <property type="match status" value="1"/>
</dbReference>
<dbReference type="Pfam" id="PF00781">
    <property type="entry name" value="DAGK_cat"/>
    <property type="match status" value="1"/>
</dbReference>
<comment type="catalytic activity">
    <reaction evidence="1 7">
        <text>a 1,2-diacyl-sn-glycerol + ATP = a 1,2-diacyl-sn-glycero-3-phosphate + ADP + H(+)</text>
        <dbReference type="Rhea" id="RHEA:10272"/>
        <dbReference type="ChEBI" id="CHEBI:15378"/>
        <dbReference type="ChEBI" id="CHEBI:17815"/>
        <dbReference type="ChEBI" id="CHEBI:30616"/>
        <dbReference type="ChEBI" id="CHEBI:58608"/>
        <dbReference type="ChEBI" id="CHEBI:456216"/>
        <dbReference type="EC" id="2.7.1.107"/>
    </reaction>
</comment>
<dbReference type="GO" id="GO:0005524">
    <property type="term" value="F:ATP binding"/>
    <property type="evidence" value="ECO:0007669"/>
    <property type="project" value="UniProtKB-KW"/>
</dbReference>
<keyword evidence="5 7" id="KW-0418">Kinase</keyword>
<evidence type="ECO:0000256" key="4">
    <source>
        <dbReference type="ARBA" id="ARBA00022741"/>
    </source>
</evidence>
<dbReference type="PANTHER" id="PTHR11255">
    <property type="entry name" value="DIACYLGLYCEROL KINASE"/>
    <property type="match status" value="1"/>
</dbReference>
<dbReference type="Gene3D" id="3.40.50.10330">
    <property type="entry name" value="Probable inorganic polyphosphate/atp-NAD kinase, domain 1"/>
    <property type="match status" value="1"/>
</dbReference>
<evidence type="ECO:0000313" key="9">
    <source>
        <dbReference type="EMBL" id="JAV82627.1"/>
    </source>
</evidence>
<name>A0A1Y1MH39_PHOPY</name>
<reference evidence="9" key="1">
    <citation type="journal article" date="2016" name="Sci. Rep.">
        <title>Molecular characterization of firefly nuptial gifts: a multi-omics approach sheds light on postcopulatory sexual selection.</title>
        <authorList>
            <person name="Al-Wathiqui N."/>
            <person name="Fallon T.R."/>
            <person name="South A."/>
            <person name="Weng J.K."/>
            <person name="Lewis S.M."/>
        </authorList>
    </citation>
    <scope>NUCLEOTIDE SEQUENCE</scope>
</reference>
<dbReference type="EMBL" id="GEZM01036500">
    <property type="protein sequence ID" value="JAV82627.1"/>
    <property type="molecule type" value="Transcribed_RNA"/>
</dbReference>
<evidence type="ECO:0000256" key="1">
    <source>
        <dbReference type="ARBA" id="ARBA00001383"/>
    </source>
</evidence>
<dbReference type="InterPro" id="IPR001206">
    <property type="entry name" value="Diacylglycerol_kinase_cat_dom"/>
</dbReference>
<comment type="similarity">
    <text evidence="2 7">Belongs to the eukaryotic diacylglycerol kinase family.</text>
</comment>
<dbReference type="GO" id="GO:0004143">
    <property type="term" value="F:ATP-dependent diacylglycerol kinase activity"/>
    <property type="evidence" value="ECO:0007669"/>
    <property type="project" value="UniProtKB-EC"/>
</dbReference>
<evidence type="ECO:0000256" key="3">
    <source>
        <dbReference type="ARBA" id="ARBA00022679"/>
    </source>
</evidence>
<dbReference type="AlphaFoldDB" id="A0A1Y1MH39"/>
<feature type="domain" description="DAGKc" evidence="8">
    <location>
        <begin position="1"/>
        <end position="118"/>
    </location>
</feature>
<keyword evidence="6 7" id="KW-0067">ATP-binding</keyword>
<sequence length="230" mass="25670">MVLSEFRRYLNPAQVMDLSERPPAVILQWSILIAPQPVKMMVAGGDGTVAWILSAAQKLDLDPDPAVGIIPLGTGNDLSRVLGWGSEHSSDLDLHSVLELVQRAKTGLLDRWSVEILTHRQLSHLGIRMSKTDIYMYNYISIGVDAQVTLDFHRARSSRFYPFGSRFFNKMLYLGFGTQQVVAADCKNLEQRLNLYLDGVQVDLPELESIVILNIASWGAGVNLWGINKC</sequence>
<evidence type="ECO:0000256" key="7">
    <source>
        <dbReference type="RuleBase" id="RU361128"/>
    </source>
</evidence>
<evidence type="ECO:0000256" key="2">
    <source>
        <dbReference type="ARBA" id="ARBA00009280"/>
    </source>
</evidence>
<organism evidence="9">
    <name type="scientific">Photinus pyralis</name>
    <name type="common">Common eastern firefly</name>
    <name type="synonym">Lampyris pyralis</name>
    <dbReference type="NCBI Taxonomy" id="7054"/>
    <lineage>
        <taxon>Eukaryota</taxon>
        <taxon>Metazoa</taxon>
        <taxon>Ecdysozoa</taxon>
        <taxon>Arthropoda</taxon>
        <taxon>Hexapoda</taxon>
        <taxon>Insecta</taxon>
        <taxon>Pterygota</taxon>
        <taxon>Neoptera</taxon>
        <taxon>Endopterygota</taxon>
        <taxon>Coleoptera</taxon>
        <taxon>Polyphaga</taxon>
        <taxon>Elateriformia</taxon>
        <taxon>Elateroidea</taxon>
        <taxon>Lampyridae</taxon>
        <taxon>Lampyrinae</taxon>
        <taxon>Photinus</taxon>
    </lineage>
</organism>
<dbReference type="PROSITE" id="PS50146">
    <property type="entry name" value="DAGK"/>
    <property type="match status" value="1"/>
</dbReference>
<evidence type="ECO:0000256" key="6">
    <source>
        <dbReference type="ARBA" id="ARBA00022840"/>
    </source>
</evidence>
<dbReference type="SMART" id="SM00045">
    <property type="entry name" value="DAGKa"/>
    <property type="match status" value="1"/>
</dbReference>
<accession>A0A1Y1MH39</accession>
<protein>
    <recommendedName>
        <fullName evidence="7">Diacylglycerol kinase</fullName>
        <shortName evidence="7">DAG kinase</shortName>
        <ecNumber evidence="7">2.7.1.107</ecNumber>
    </recommendedName>
</protein>
<dbReference type="Pfam" id="PF00609">
    <property type="entry name" value="DAGK_acc"/>
    <property type="match status" value="1"/>
</dbReference>
<dbReference type="InterPro" id="IPR016064">
    <property type="entry name" value="NAD/diacylglycerol_kinase_sf"/>
</dbReference>